<dbReference type="PANTHER" id="PTHR10293:SF73">
    <property type="entry name" value="GLUTAREDOXIN-3"/>
    <property type="match status" value="1"/>
</dbReference>
<proteinExistence type="predicted"/>
<comment type="caution">
    <text evidence="5">The sequence shown here is derived from an EMBL/GenBank/DDBJ whole genome shotgun (WGS) entry which is preliminary data.</text>
</comment>
<dbReference type="OrthoDB" id="415696at2759"/>
<keyword evidence="3" id="KW-0411">Iron-sulfur</keyword>
<accession>A0A1Y3BQE6</accession>
<dbReference type="InterPro" id="IPR033658">
    <property type="entry name" value="GRX_PICOT-like"/>
</dbReference>
<organism evidence="5 6">
    <name type="scientific">Euroglyphus maynei</name>
    <name type="common">Mayne's house dust mite</name>
    <dbReference type="NCBI Taxonomy" id="6958"/>
    <lineage>
        <taxon>Eukaryota</taxon>
        <taxon>Metazoa</taxon>
        <taxon>Ecdysozoa</taxon>
        <taxon>Arthropoda</taxon>
        <taxon>Chelicerata</taxon>
        <taxon>Arachnida</taxon>
        <taxon>Acari</taxon>
        <taxon>Acariformes</taxon>
        <taxon>Sarcoptiformes</taxon>
        <taxon>Astigmata</taxon>
        <taxon>Psoroptidia</taxon>
        <taxon>Analgoidea</taxon>
        <taxon>Pyroglyphidae</taxon>
        <taxon>Pyroglyphinae</taxon>
        <taxon>Euroglyphus</taxon>
    </lineage>
</organism>
<dbReference type="SUPFAM" id="SSF52833">
    <property type="entry name" value="Thioredoxin-like"/>
    <property type="match status" value="1"/>
</dbReference>
<protein>
    <recommendedName>
        <fullName evidence="4">Glutaredoxin domain-containing protein</fullName>
    </recommendedName>
</protein>
<name>A0A1Y3BQE6_EURMA</name>
<keyword evidence="2" id="KW-0408">Iron</keyword>
<feature type="domain" description="Glutaredoxin" evidence="4">
    <location>
        <begin position="46"/>
        <end position="110"/>
    </location>
</feature>
<dbReference type="Gene3D" id="3.40.30.10">
    <property type="entry name" value="Glutaredoxin"/>
    <property type="match status" value="1"/>
</dbReference>
<sequence length="131" mass="14923">MFRNGNEIDRVVGVDTSAITQKLGKIVESNRSIEQRLVSLINQQPIMVFIKGTPEQPRCGFTRTLLSILKERNVRFGYFDILSDEEVRQSLKSYSKWPTYPQLYVKGALIGGLDIIQDLCENGELENVLKC</sequence>
<evidence type="ECO:0000259" key="4">
    <source>
        <dbReference type="Pfam" id="PF00462"/>
    </source>
</evidence>
<dbReference type="GO" id="GO:0046872">
    <property type="term" value="F:metal ion binding"/>
    <property type="evidence" value="ECO:0007669"/>
    <property type="project" value="UniProtKB-KW"/>
</dbReference>
<dbReference type="GO" id="GO:0051536">
    <property type="term" value="F:iron-sulfur cluster binding"/>
    <property type="evidence" value="ECO:0007669"/>
    <property type="project" value="UniProtKB-KW"/>
</dbReference>
<dbReference type="FunFam" id="3.40.30.10:FF:000012">
    <property type="entry name" value="Monothiol glutaredoxin"/>
    <property type="match status" value="1"/>
</dbReference>
<dbReference type="AlphaFoldDB" id="A0A1Y3BQE6"/>
<dbReference type="InterPro" id="IPR002109">
    <property type="entry name" value="Glutaredoxin"/>
</dbReference>
<dbReference type="EMBL" id="MUJZ01011590">
    <property type="protein sequence ID" value="OTF81826.1"/>
    <property type="molecule type" value="Genomic_DNA"/>
</dbReference>
<reference evidence="5 6" key="1">
    <citation type="submission" date="2017-03" db="EMBL/GenBank/DDBJ databases">
        <title>Genome Survey of Euroglyphus maynei.</title>
        <authorList>
            <person name="Arlian L.G."/>
            <person name="Morgan M.S."/>
            <person name="Rider S.D."/>
        </authorList>
    </citation>
    <scope>NUCLEOTIDE SEQUENCE [LARGE SCALE GENOMIC DNA]</scope>
    <source>
        <strain evidence="5">Arlian Lab</strain>
        <tissue evidence="5">Whole body</tissue>
    </source>
</reference>
<dbReference type="NCBIfam" id="TIGR00365">
    <property type="entry name" value="Grx4 family monothiol glutaredoxin"/>
    <property type="match status" value="1"/>
</dbReference>
<dbReference type="PANTHER" id="PTHR10293">
    <property type="entry name" value="GLUTAREDOXIN FAMILY MEMBER"/>
    <property type="match status" value="1"/>
</dbReference>
<dbReference type="InterPro" id="IPR036249">
    <property type="entry name" value="Thioredoxin-like_sf"/>
</dbReference>
<evidence type="ECO:0000256" key="1">
    <source>
        <dbReference type="ARBA" id="ARBA00022723"/>
    </source>
</evidence>
<gene>
    <name evidence="5" type="ORF">BLA29_001026</name>
</gene>
<keyword evidence="6" id="KW-1185">Reference proteome</keyword>
<evidence type="ECO:0000313" key="5">
    <source>
        <dbReference type="EMBL" id="OTF81826.1"/>
    </source>
</evidence>
<dbReference type="GO" id="GO:0005634">
    <property type="term" value="C:nucleus"/>
    <property type="evidence" value="ECO:0007669"/>
    <property type="project" value="TreeGrafter"/>
</dbReference>
<dbReference type="Proteomes" id="UP000194236">
    <property type="component" value="Unassembled WGS sequence"/>
</dbReference>
<evidence type="ECO:0000256" key="3">
    <source>
        <dbReference type="ARBA" id="ARBA00023014"/>
    </source>
</evidence>
<dbReference type="InterPro" id="IPR004480">
    <property type="entry name" value="Monothiol_GRX-rel"/>
</dbReference>
<dbReference type="Pfam" id="PF00462">
    <property type="entry name" value="Glutaredoxin"/>
    <property type="match status" value="1"/>
</dbReference>
<evidence type="ECO:0000256" key="2">
    <source>
        <dbReference type="ARBA" id="ARBA00023004"/>
    </source>
</evidence>
<dbReference type="CDD" id="cd03028">
    <property type="entry name" value="GRX_PICOT_like"/>
    <property type="match status" value="1"/>
</dbReference>
<dbReference type="GO" id="GO:0005829">
    <property type="term" value="C:cytosol"/>
    <property type="evidence" value="ECO:0007669"/>
    <property type="project" value="TreeGrafter"/>
</dbReference>
<keyword evidence="1" id="KW-0479">Metal-binding</keyword>
<evidence type="ECO:0000313" key="6">
    <source>
        <dbReference type="Proteomes" id="UP000194236"/>
    </source>
</evidence>
<dbReference type="PROSITE" id="PS51354">
    <property type="entry name" value="GLUTAREDOXIN_2"/>
    <property type="match status" value="1"/>
</dbReference>
<dbReference type="GO" id="GO:0006879">
    <property type="term" value="P:intracellular iron ion homeostasis"/>
    <property type="evidence" value="ECO:0007669"/>
    <property type="project" value="TreeGrafter"/>
</dbReference>